<feature type="region of interest" description="Disordered" evidence="1">
    <location>
        <begin position="1"/>
        <end position="21"/>
    </location>
</feature>
<proteinExistence type="predicted"/>
<dbReference type="Proteomes" id="UP000267029">
    <property type="component" value="Unassembled WGS sequence"/>
</dbReference>
<reference evidence="2 3" key="1">
    <citation type="submission" date="2018-10" db="EMBL/GenBank/DDBJ databases">
        <authorList>
            <consortium name="Pathogen Informatics"/>
        </authorList>
    </citation>
    <scope>NUCLEOTIDE SEQUENCE [LARGE SCALE GENOMIC DNA]</scope>
</reference>
<evidence type="ECO:0000313" key="3">
    <source>
        <dbReference type="Proteomes" id="UP000267029"/>
    </source>
</evidence>
<accession>A0A0R3UR16</accession>
<evidence type="ECO:0000256" key="1">
    <source>
        <dbReference type="SAM" id="MobiDB-lite"/>
    </source>
</evidence>
<keyword evidence="3" id="KW-1185">Reference proteome</keyword>
<dbReference type="EMBL" id="UXSR01006164">
    <property type="protein sequence ID" value="VDD84319.1"/>
    <property type="molecule type" value="Genomic_DNA"/>
</dbReference>
<dbReference type="AlphaFoldDB" id="A0A0R3UR16"/>
<sequence length="406" mass="44698">MRKQVSLLSGSNPAVLNQKQTSTTNRLASVTMMPQGKIQESVVETEKPQLRLDYSTIPPPKYQAPQFTEMQGLNVNASYTAPSTSYNSAMRPAESAGAALHQKPTPSTSSLAYAKATPNGNIEKCNVDMGKQQLQPDDNTMPLPMYQVPQVNGMQGFSGSYYQPAPATSCNFALGTDDLNWGALNQIPILTTCASFNYEMTPLDKIVELQLWNINQLWQQFQSKLAACTATLAALCNSPLHPEKPSYCFAGMRINVFFFTSSETLSAEVLSLLNGSYPAVWNQRQLRPEDSTMPPPMYQVPQFTGMHGHNGSSCQPAPATSHNFAMGPDVSNYEEVTTGEENQGSEVMETSELLEKQLRLKDHTQESTQGQERDIPDMQEIGLCSCRPAPAQTTQHAEYCNWPCKS</sequence>
<name>A0A0R3UR16_MESCO</name>
<evidence type="ECO:0000313" key="2">
    <source>
        <dbReference type="EMBL" id="VDD84319.1"/>
    </source>
</evidence>
<organism evidence="2 3">
    <name type="scientific">Mesocestoides corti</name>
    <name type="common">Flatworm</name>
    <dbReference type="NCBI Taxonomy" id="53468"/>
    <lineage>
        <taxon>Eukaryota</taxon>
        <taxon>Metazoa</taxon>
        <taxon>Spiralia</taxon>
        <taxon>Lophotrochozoa</taxon>
        <taxon>Platyhelminthes</taxon>
        <taxon>Cestoda</taxon>
        <taxon>Eucestoda</taxon>
        <taxon>Cyclophyllidea</taxon>
        <taxon>Mesocestoididae</taxon>
        <taxon>Mesocestoides</taxon>
    </lineage>
</organism>
<protein>
    <submittedName>
        <fullName evidence="2">Uncharacterized protein</fullName>
    </submittedName>
</protein>
<gene>
    <name evidence="2" type="ORF">MCOS_LOCUS10322</name>
</gene>